<organism evidence="7 8">
    <name type="scientific">Plectus sambesii</name>
    <dbReference type="NCBI Taxonomy" id="2011161"/>
    <lineage>
        <taxon>Eukaryota</taxon>
        <taxon>Metazoa</taxon>
        <taxon>Ecdysozoa</taxon>
        <taxon>Nematoda</taxon>
        <taxon>Chromadorea</taxon>
        <taxon>Plectida</taxon>
        <taxon>Plectina</taxon>
        <taxon>Plectoidea</taxon>
        <taxon>Plectidae</taxon>
        <taxon>Plectus</taxon>
    </lineage>
</organism>
<feature type="domain" description="G-protein coupled receptors family 1 profile" evidence="6">
    <location>
        <begin position="41"/>
        <end position="312"/>
    </location>
</feature>
<dbReference type="InterPro" id="IPR019427">
    <property type="entry name" value="7TM_GPCR_serpentine_rcpt_Srw"/>
</dbReference>
<proteinExistence type="predicted"/>
<dbReference type="WBParaSite" id="PSAMB.scaffold3018size20006.g20074.t1">
    <property type="protein sequence ID" value="PSAMB.scaffold3018size20006.g20074.t1"/>
    <property type="gene ID" value="PSAMB.scaffold3018size20006.g20074"/>
</dbReference>
<reference evidence="8" key="1">
    <citation type="submission" date="2022-11" db="UniProtKB">
        <authorList>
            <consortium name="WormBaseParasite"/>
        </authorList>
    </citation>
    <scope>IDENTIFICATION</scope>
</reference>
<dbReference type="Pfam" id="PF10324">
    <property type="entry name" value="7TM_GPCR_Srw"/>
    <property type="match status" value="1"/>
</dbReference>
<evidence type="ECO:0000313" key="7">
    <source>
        <dbReference type="Proteomes" id="UP000887566"/>
    </source>
</evidence>
<feature type="transmembrane region" description="Helical" evidence="5">
    <location>
        <begin position="108"/>
        <end position="129"/>
    </location>
</feature>
<sequence>MLSEPLCRCPPELSGDYGDGPSRFANIVLILASLPIIATIGVITNIISLFIYNSHSQLSSNRYLAALAGSDLIVCLTGIFVIAGDSLRSYSETADQLYVLILPKTVPLVLVSQMLSVYLTVFAAIDCYVSVSPTLDHWRPYYCRPTTANWMILSAVVLSIAYNLIAFLELETISCFEPSINATRFELCPTELRISDEYVQIYRGYMYAAVMAFLPFTLLSILTIAIVMALRTSRDATTADDNENSGRSSGNRPIVLVMVVLMFLLCNIVSLGVNVLELLKSFIFISWETQSILIDVGNVLVVINATANFFVYIAHSESYRRTLVDSLPMEFVRKLVMSRRSHFRVIAHTDSIELEPTSRCKSACTYLTIVLDGEQSNDTV</sequence>
<evidence type="ECO:0000256" key="5">
    <source>
        <dbReference type="SAM" id="Phobius"/>
    </source>
</evidence>
<keyword evidence="7" id="KW-1185">Reference proteome</keyword>
<keyword evidence="2 5" id="KW-0812">Transmembrane</keyword>
<evidence type="ECO:0000256" key="3">
    <source>
        <dbReference type="ARBA" id="ARBA00022989"/>
    </source>
</evidence>
<evidence type="ECO:0000256" key="2">
    <source>
        <dbReference type="ARBA" id="ARBA00022692"/>
    </source>
</evidence>
<keyword evidence="4 5" id="KW-0472">Membrane</keyword>
<dbReference type="GO" id="GO:0008528">
    <property type="term" value="F:G protein-coupled peptide receptor activity"/>
    <property type="evidence" value="ECO:0007669"/>
    <property type="project" value="InterPro"/>
</dbReference>
<feature type="transmembrane region" description="Helical" evidence="5">
    <location>
        <begin position="63"/>
        <end position="83"/>
    </location>
</feature>
<dbReference type="GO" id="GO:0016020">
    <property type="term" value="C:membrane"/>
    <property type="evidence" value="ECO:0007669"/>
    <property type="project" value="UniProtKB-SubCell"/>
</dbReference>
<dbReference type="InterPro" id="IPR017452">
    <property type="entry name" value="GPCR_Rhodpsn_7TM"/>
</dbReference>
<feature type="transmembrane region" description="Helical" evidence="5">
    <location>
        <begin position="254"/>
        <end position="276"/>
    </location>
</feature>
<dbReference type="PRINTS" id="PR00237">
    <property type="entry name" value="GPCRRHODOPSN"/>
</dbReference>
<keyword evidence="3 5" id="KW-1133">Transmembrane helix</keyword>
<dbReference type="CDD" id="cd14978">
    <property type="entry name" value="7tmA_FMRFamide_R-like"/>
    <property type="match status" value="1"/>
</dbReference>
<dbReference type="PANTHER" id="PTHR47632">
    <property type="entry name" value="FMRFAMIDE PEPTIDE RECEPTOR FAMILY-RELATED"/>
    <property type="match status" value="1"/>
</dbReference>
<protein>
    <submittedName>
        <fullName evidence="8">G-protein coupled receptors family 1 profile domain-containing protein</fullName>
    </submittedName>
</protein>
<dbReference type="SUPFAM" id="SSF81321">
    <property type="entry name" value="Family A G protein-coupled receptor-like"/>
    <property type="match status" value="1"/>
</dbReference>
<dbReference type="InterPro" id="IPR000276">
    <property type="entry name" value="GPCR_Rhodpsn"/>
</dbReference>
<feature type="transmembrane region" description="Helical" evidence="5">
    <location>
        <begin position="296"/>
        <end position="314"/>
    </location>
</feature>
<evidence type="ECO:0000259" key="6">
    <source>
        <dbReference type="PROSITE" id="PS50262"/>
    </source>
</evidence>
<feature type="transmembrane region" description="Helical" evidence="5">
    <location>
        <begin position="24"/>
        <end position="51"/>
    </location>
</feature>
<evidence type="ECO:0000256" key="4">
    <source>
        <dbReference type="ARBA" id="ARBA00023136"/>
    </source>
</evidence>
<name>A0A914W4B1_9BILA</name>
<dbReference type="InterPro" id="IPR053326">
    <property type="entry name" value="GPCR1-like"/>
</dbReference>
<dbReference type="Gene3D" id="1.20.1070.10">
    <property type="entry name" value="Rhodopsin 7-helix transmembrane proteins"/>
    <property type="match status" value="1"/>
</dbReference>
<comment type="subcellular location">
    <subcellularLocation>
        <location evidence="1">Membrane</location>
    </subcellularLocation>
</comment>
<dbReference type="AlphaFoldDB" id="A0A914W4B1"/>
<accession>A0A914W4B1</accession>
<dbReference type="PANTHER" id="PTHR47632:SF5">
    <property type="entry name" value="G-PROTEIN COUPLED RECEPTORS FAMILY 1 PROFILE DOMAIN-CONTAINING PROTEIN"/>
    <property type="match status" value="1"/>
</dbReference>
<feature type="transmembrane region" description="Helical" evidence="5">
    <location>
        <begin position="205"/>
        <end position="230"/>
    </location>
</feature>
<evidence type="ECO:0000313" key="8">
    <source>
        <dbReference type="WBParaSite" id="PSAMB.scaffold3018size20006.g20074.t1"/>
    </source>
</evidence>
<evidence type="ECO:0000256" key="1">
    <source>
        <dbReference type="ARBA" id="ARBA00004370"/>
    </source>
</evidence>
<dbReference type="Proteomes" id="UP000887566">
    <property type="component" value="Unplaced"/>
</dbReference>
<feature type="transmembrane region" description="Helical" evidence="5">
    <location>
        <begin position="150"/>
        <end position="168"/>
    </location>
</feature>
<dbReference type="PROSITE" id="PS50262">
    <property type="entry name" value="G_PROTEIN_RECEP_F1_2"/>
    <property type="match status" value="1"/>
</dbReference>